<accession>W0F666</accession>
<gene>
    <name evidence="2" type="ORF">NIASO_05295</name>
</gene>
<dbReference type="Proteomes" id="UP000003586">
    <property type="component" value="Chromosome"/>
</dbReference>
<keyword evidence="3" id="KW-1185">Reference proteome</keyword>
<dbReference type="STRING" id="929713.NIASO_05295"/>
<keyword evidence="1" id="KW-0472">Membrane</keyword>
<evidence type="ECO:0000313" key="2">
    <source>
        <dbReference type="EMBL" id="AHF17293.1"/>
    </source>
</evidence>
<sequence>MRVVRLQVYRLKCLKRITPVNFSINQLPINFTTKNEPMIGAVMLLFIILVFLLQSKVKL</sequence>
<organism evidence="2 3">
    <name type="scientific">Niabella soli DSM 19437</name>
    <dbReference type="NCBI Taxonomy" id="929713"/>
    <lineage>
        <taxon>Bacteria</taxon>
        <taxon>Pseudomonadati</taxon>
        <taxon>Bacteroidota</taxon>
        <taxon>Chitinophagia</taxon>
        <taxon>Chitinophagales</taxon>
        <taxon>Chitinophagaceae</taxon>
        <taxon>Niabella</taxon>
    </lineage>
</organism>
<dbReference type="EMBL" id="CP007035">
    <property type="protein sequence ID" value="AHF17293.1"/>
    <property type="molecule type" value="Genomic_DNA"/>
</dbReference>
<reference evidence="2 3" key="1">
    <citation type="submission" date="2013-12" db="EMBL/GenBank/DDBJ databases">
        <authorList>
            <consortium name="DOE Joint Genome Institute"/>
            <person name="Eisen J."/>
            <person name="Huntemann M."/>
            <person name="Han J."/>
            <person name="Chen A."/>
            <person name="Kyrpides N."/>
            <person name="Mavromatis K."/>
            <person name="Markowitz V."/>
            <person name="Palaniappan K."/>
            <person name="Ivanova N."/>
            <person name="Schaumberg A."/>
            <person name="Pati A."/>
            <person name="Liolios K."/>
            <person name="Nordberg H.P."/>
            <person name="Cantor M.N."/>
            <person name="Hua S.X."/>
            <person name="Woyke T."/>
        </authorList>
    </citation>
    <scope>NUCLEOTIDE SEQUENCE [LARGE SCALE GENOMIC DNA]</scope>
    <source>
        <strain evidence="3">DSM 19437</strain>
    </source>
</reference>
<evidence type="ECO:0000256" key="1">
    <source>
        <dbReference type="SAM" id="Phobius"/>
    </source>
</evidence>
<dbReference type="AlphaFoldDB" id="W0F666"/>
<feature type="transmembrane region" description="Helical" evidence="1">
    <location>
        <begin position="37"/>
        <end position="53"/>
    </location>
</feature>
<name>W0F666_9BACT</name>
<dbReference type="KEGG" id="nso:NIASO_05295"/>
<keyword evidence="1" id="KW-0812">Transmembrane</keyword>
<dbReference type="HOGENOM" id="CLU_2955876_0_0_10"/>
<protein>
    <submittedName>
        <fullName evidence="2">Uncharacterized protein</fullName>
    </submittedName>
</protein>
<proteinExistence type="predicted"/>
<keyword evidence="1" id="KW-1133">Transmembrane helix</keyword>
<evidence type="ECO:0000313" key="3">
    <source>
        <dbReference type="Proteomes" id="UP000003586"/>
    </source>
</evidence>